<sequence length="153" mass="16769">MDRQGKDLDAGNDRIARVLAHAVDSAGRSRADLAAEAGMHRETLTRLIRGERPIKLEDAARILSVCGVPVRSTLILALSGDDELACQWMRHDVGAFLEEFLVTLPGALETTLGERCDELRPRWAKGTSQLVARMLANHIDDFAARDVAAQLAR</sequence>
<dbReference type="InterPro" id="IPR001387">
    <property type="entry name" value="Cro/C1-type_HTH"/>
</dbReference>
<name>A0A1Z1F8D5_9SPHN</name>
<keyword evidence="3" id="KW-1185">Reference proteome</keyword>
<proteinExistence type="predicted"/>
<reference evidence="2 3" key="1">
    <citation type="submission" date="2017-01" db="EMBL/GenBank/DDBJ databases">
        <title>Complete genome sequence of esterase-producing bacterium Croceicoccus marinus E4A9.</title>
        <authorList>
            <person name="Wu Y.-H."/>
            <person name="Cheng H."/>
            <person name="Xu L."/>
            <person name="Huo Y.-Y."/>
            <person name="Wang C.-S."/>
            <person name="Xu X.-W."/>
        </authorList>
    </citation>
    <scope>NUCLEOTIDE SEQUENCE [LARGE SCALE GENOMIC DNA]</scope>
    <source>
        <strain evidence="2 3">E4A9</strain>
    </source>
</reference>
<dbReference type="Gene3D" id="1.10.260.40">
    <property type="entry name" value="lambda repressor-like DNA-binding domains"/>
    <property type="match status" value="1"/>
</dbReference>
<dbReference type="CDD" id="cd00093">
    <property type="entry name" value="HTH_XRE"/>
    <property type="match status" value="1"/>
</dbReference>
<evidence type="ECO:0000313" key="3">
    <source>
        <dbReference type="Proteomes" id="UP000195807"/>
    </source>
</evidence>
<dbReference type="Proteomes" id="UP000195807">
    <property type="component" value="Chromosome"/>
</dbReference>
<organism evidence="2 3">
    <name type="scientific">Croceicoccus marinus</name>
    <dbReference type="NCBI Taxonomy" id="450378"/>
    <lineage>
        <taxon>Bacteria</taxon>
        <taxon>Pseudomonadati</taxon>
        <taxon>Pseudomonadota</taxon>
        <taxon>Alphaproteobacteria</taxon>
        <taxon>Sphingomonadales</taxon>
        <taxon>Erythrobacteraceae</taxon>
        <taxon>Croceicoccus</taxon>
    </lineage>
</organism>
<dbReference type="AlphaFoldDB" id="A0A1Z1F8D5"/>
<dbReference type="EMBL" id="CP019602">
    <property type="protein sequence ID" value="ARU14993.1"/>
    <property type="molecule type" value="Genomic_DNA"/>
</dbReference>
<dbReference type="OrthoDB" id="7447343at2"/>
<dbReference type="PROSITE" id="PS50943">
    <property type="entry name" value="HTH_CROC1"/>
    <property type="match status" value="1"/>
</dbReference>
<feature type="domain" description="HTH cro/C1-type" evidence="1">
    <location>
        <begin position="19"/>
        <end position="74"/>
    </location>
</feature>
<dbReference type="GO" id="GO:0003677">
    <property type="term" value="F:DNA binding"/>
    <property type="evidence" value="ECO:0007669"/>
    <property type="project" value="InterPro"/>
</dbReference>
<dbReference type="KEGG" id="cman:A9D14_00875"/>
<protein>
    <submittedName>
        <fullName evidence="2">Transcriptional regulator</fullName>
    </submittedName>
</protein>
<dbReference type="InterPro" id="IPR010982">
    <property type="entry name" value="Lambda_DNA-bd_dom_sf"/>
</dbReference>
<dbReference type="SUPFAM" id="SSF47413">
    <property type="entry name" value="lambda repressor-like DNA-binding domains"/>
    <property type="match status" value="1"/>
</dbReference>
<gene>
    <name evidence="2" type="ORF">A9D14_00875</name>
</gene>
<accession>A0A1Z1F8D5</accession>
<evidence type="ECO:0000313" key="2">
    <source>
        <dbReference type="EMBL" id="ARU14993.1"/>
    </source>
</evidence>
<dbReference type="SMART" id="SM00530">
    <property type="entry name" value="HTH_XRE"/>
    <property type="match status" value="1"/>
</dbReference>
<evidence type="ECO:0000259" key="1">
    <source>
        <dbReference type="PROSITE" id="PS50943"/>
    </source>
</evidence>
<dbReference type="Pfam" id="PF13560">
    <property type="entry name" value="HTH_31"/>
    <property type="match status" value="1"/>
</dbReference>